<accession>A0A3D3R2A3</accession>
<gene>
    <name evidence="2" type="ORF">DIT97_01325</name>
</gene>
<dbReference type="Proteomes" id="UP000263642">
    <property type="component" value="Unassembled WGS sequence"/>
</dbReference>
<reference evidence="2 3" key="1">
    <citation type="journal article" date="2018" name="Nat. Biotechnol.">
        <title>A standardized bacterial taxonomy based on genome phylogeny substantially revises the tree of life.</title>
        <authorList>
            <person name="Parks D.H."/>
            <person name="Chuvochina M."/>
            <person name="Waite D.W."/>
            <person name="Rinke C."/>
            <person name="Skarshewski A."/>
            <person name="Chaumeil P.A."/>
            <person name="Hugenholtz P."/>
        </authorList>
    </citation>
    <scope>NUCLEOTIDE SEQUENCE [LARGE SCALE GENOMIC DNA]</scope>
    <source>
        <strain evidence="2">UBA9375</strain>
    </source>
</reference>
<organism evidence="2 3">
    <name type="scientific">Gimesia maris</name>
    <dbReference type="NCBI Taxonomy" id="122"/>
    <lineage>
        <taxon>Bacteria</taxon>
        <taxon>Pseudomonadati</taxon>
        <taxon>Planctomycetota</taxon>
        <taxon>Planctomycetia</taxon>
        <taxon>Planctomycetales</taxon>
        <taxon>Planctomycetaceae</taxon>
        <taxon>Gimesia</taxon>
    </lineage>
</organism>
<evidence type="ECO:0000313" key="2">
    <source>
        <dbReference type="EMBL" id="HCO21760.1"/>
    </source>
</evidence>
<dbReference type="PROSITE" id="PS51257">
    <property type="entry name" value="PROKAR_LIPOPROTEIN"/>
    <property type="match status" value="1"/>
</dbReference>
<dbReference type="EMBL" id="DQAY01000010">
    <property type="protein sequence ID" value="HCO21760.1"/>
    <property type="molecule type" value="Genomic_DNA"/>
</dbReference>
<protein>
    <submittedName>
        <fullName evidence="2">Uncharacterized protein</fullName>
    </submittedName>
</protein>
<keyword evidence="1" id="KW-0175">Coiled coil</keyword>
<comment type="caution">
    <text evidence="2">The sequence shown here is derived from an EMBL/GenBank/DDBJ whole genome shotgun (WGS) entry which is preliminary data.</text>
</comment>
<feature type="coiled-coil region" evidence="1">
    <location>
        <begin position="66"/>
        <end position="104"/>
    </location>
</feature>
<evidence type="ECO:0000256" key="1">
    <source>
        <dbReference type="SAM" id="Coils"/>
    </source>
</evidence>
<proteinExistence type="predicted"/>
<name>A0A3D3R2A3_9PLAN</name>
<sequence length="188" mass="21629">MSRERKILTLVILLMQTMIGTACESEDQRLARLATEYADRQAEQGSQVIDLQQELMTGSRQLIEANSRARTEMIDLHREIQEERRSLDLRHEQLEAERRSIERNRFWAPYLIDLSRQLFLLVACLLPLMLCRHLLTLALKQGEEALIGEQLLEDIVSDDPVLIPSKATPLILEDPTALNPSQEEDAEK</sequence>
<evidence type="ECO:0000313" key="3">
    <source>
        <dbReference type="Proteomes" id="UP000263642"/>
    </source>
</evidence>
<dbReference type="AlphaFoldDB" id="A0A3D3R2A3"/>